<dbReference type="SUPFAM" id="SSF50475">
    <property type="entry name" value="FMN-binding split barrel"/>
    <property type="match status" value="1"/>
</dbReference>
<dbReference type="InterPro" id="IPR002563">
    <property type="entry name" value="Flavin_Rdtase-like_dom"/>
</dbReference>
<evidence type="ECO:0000256" key="1">
    <source>
        <dbReference type="ARBA" id="ARBA00001917"/>
    </source>
</evidence>
<comment type="similarity">
    <text evidence="3">Belongs to the flavoredoxin family.</text>
</comment>
<evidence type="ECO:0000313" key="8">
    <source>
        <dbReference type="Proteomes" id="UP000176244"/>
    </source>
</evidence>
<keyword evidence="2" id="KW-0285">Flavoprotein</keyword>
<dbReference type="RefSeq" id="WP_070371458.1">
    <property type="nucleotide sequence ID" value="NZ_CABIIK010000019.1"/>
</dbReference>
<dbReference type="GO" id="GO:0016646">
    <property type="term" value="F:oxidoreductase activity, acting on the CH-NH group of donors, NAD or NADP as acceptor"/>
    <property type="evidence" value="ECO:0007669"/>
    <property type="project" value="UniProtKB-ARBA"/>
</dbReference>
<feature type="domain" description="Flavin reductase like" evidence="4">
    <location>
        <begin position="12"/>
        <end position="156"/>
    </location>
</feature>
<evidence type="ECO:0000313" key="10">
    <source>
        <dbReference type="Proteomes" id="UP001163550"/>
    </source>
</evidence>
<dbReference type="Proteomes" id="UP000176244">
    <property type="component" value="Unassembled WGS sequence"/>
</dbReference>
<dbReference type="PANTHER" id="PTHR43567:SF1">
    <property type="entry name" value="FLAVOREDOXIN"/>
    <property type="match status" value="1"/>
</dbReference>
<dbReference type="Proteomes" id="UP000322619">
    <property type="component" value="Unassembled WGS sequence"/>
</dbReference>
<evidence type="ECO:0000313" key="5">
    <source>
        <dbReference type="EMBL" id="OFV70388.1"/>
    </source>
</evidence>
<evidence type="ECO:0000256" key="3">
    <source>
        <dbReference type="ARBA" id="ARBA00038054"/>
    </source>
</evidence>
<dbReference type="SMART" id="SM00903">
    <property type="entry name" value="Flavin_Reduct"/>
    <property type="match status" value="1"/>
</dbReference>
<dbReference type="Pfam" id="PF01613">
    <property type="entry name" value="Flavin_Reduct"/>
    <property type="match status" value="1"/>
</dbReference>
<sequence>MSKTKWPGSVLLAPVPPVLVTCGEAASENIITVGWTGVLNTKPPMTYISLRPSRLSYEIIAATREFTINLSTVALVRAVDFCGVRSGRDINKFERMGLTTLPGDTVKCPMLAASPLSMECRVKEIIPLGTHDLFMAEILAVHVADALIDEGGKLHLDQADLLAYVHGEYFGLGEKVGSFGYSVRKKKKKKRPAQQK</sequence>
<accession>A0A1F2PGF1</accession>
<dbReference type="Proteomes" id="UP001163550">
    <property type="component" value="Chromosome"/>
</dbReference>
<evidence type="ECO:0000259" key="4">
    <source>
        <dbReference type="SMART" id="SM00903"/>
    </source>
</evidence>
<reference evidence="5 8" key="1">
    <citation type="submission" date="2015-09" db="EMBL/GenBank/DDBJ databases">
        <title>Genome sequence of Acetobacterium wieringae DSM 1911.</title>
        <authorList>
            <person name="Poehlein A."/>
            <person name="Bengelsdorf F.R."/>
            <person name="Schiel-Bengelsdorf B."/>
            <person name="Duerre P."/>
            <person name="Daniel R."/>
        </authorList>
    </citation>
    <scope>NUCLEOTIDE SEQUENCE [LARGE SCALE GENOMIC DNA]</scope>
    <source>
        <strain evidence="5 8">DSM 1911</strain>
    </source>
</reference>
<dbReference type="EMBL" id="LKEU01000031">
    <property type="protein sequence ID" value="OFV70388.1"/>
    <property type="molecule type" value="Genomic_DNA"/>
</dbReference>
<dbReference type="STRING" id="52694.ACWI_21690"/>
<gene>
    <name evidence="5" type="primary">flr</name>
    <name evidence="5" type="ORF">ACWI_21690</name>
    <name evidence="6" type="ORF">FXB42_13650</name>
    <name evidence="7" type="ORF">LNN31_08725</name>
</gene>
<protein>
    <submittedName>
        <fullName evidence="6">Flavin reductase family protein</fullName>
    </submittedName>
    <submittedName>
        <fullName evidence="5">Flavoredoxin</fullName>
    </submittedName>
</protein>
<dbReference type="InterPro" id="IPR052174">
    <property type="entry name" value="Flavoredoxin"/>
</dbReference>
<organism evidence="5 8">
    <name type="scientific">Acetobacterium wieringae</name>
    <dbReference type="NCBI Taxonomy" id="52694"/>
    <lineage>
        <taxon>Bacteria</taxon>
        <taxon>Bacillati</taxon>
        <taxon>Bacillota</taxon>
        <taxon>Clostridia</taxon>
        <taxon>Eubacteriales</taxon>
        <taxon>Eubacteriaceae</taxon>
        <taxon>Acetobacterium</taxon>
    </lineage>
</organism>
<evidence type="ECO:0000313" key="7">
    <source>
        <dbReference type="EMBL" id="UYO64491.1"/>
    </source>
</evidence>
<reference evidence="7" key="3">
    <citation type="submission" date="2021-11" db="EMBL/GenBank/DDBJ databases">
        <title>Isoprene-degrading acetogen.</title>
        <authorList>
            <person name="Yang Y."/>
            <person name="Jin H."/>
            <person name="Yan J."/>
        </authorList>
    </citation>
    <scope>NUCLEOTIDE SEQUENCE</scope>
    <source>
        <strain evidence="7">Berkeley</strain>
    </source>
</reference>
<dbReference type="PANTHER" id="PTHR43567">
    <property type="entry name" value="FLAVOREDOXIN-RELATED-RELATED"/>
    <property type="match status" value="1"/>
</dbReference>
<dbReference type="OrthoDB" id="9794638at2"/>
<name>A0A1F2PGF1_9FIRM</name>
<dbReference type="InterPro" id="IPR012349">
    <property type="entry name" value="Split_barrel_FMN-bd"/>
</dbReference>
<proteinExistence type="inferred from homology"/>
<dbReference type="EMBL" id="CP087994">
    <property type="protein sequence ID" value="UYO64491.1"/>
    <property type="molecule type" value="Genomic_DNA"/>
</dbReference>
<comment type="cofactor">
    <cofactor evidence="1">
        <name>FMN</name>
        <dbReference type="ChEBI" id="CHEBI:58210"/>
    </cofactor>
</comment>
<evidence type="ECO:0000256" key="2">
    <source>
        <dbReference type="ARBA" id="ARBA00022630"/>
    </source>
</evidence>
<dbReference type="EMBL" id="VSLA01000027">
    <property type="protein sequence ID" value="TYC84020.1"/>
    <property type="molecule type" value="Genomic_DNA"/>
</dbReference>
<dbReference type="AlphaFoldDB" id="A0A1F2PGF1"/>
<dbReference type="GO" id="GO:0010181">
    <property type="term" value="F:FMN binding"/>
    <property type="evidence" value="ECO:0007669"/>
    <property type="project" value="InterPro"/>
</dbReference>
<dbReference type="Gene3D" id="2.30.110.10">
    <property type="entry name" value="Electron Transport, Fmn-binding Protein, Chain A"/>
    <property type="match status" value="1"/>
</dbReference>
<keyword evidence="10" id="KW-1185">Reference proteome</keyword>
<evidence type="ECO:0000313" key="9">
    <source>
        <dbReference type="Proteomes" id="UP000322619"/>
    </source>
</evidence>
<reference evidence="6 9" key="2">
    <citation type="submission" date="2019-08" db="EMBL/GenBank/DDBJ databases">
        <title>Isolation and enrichment of carboxydotrophic bacteria from anaerobic sludge for the production of bio-based chemicals from syngas.</title>
        <authorList>
            <person name="Antares A.L."/>
            <person name="Moreira J."/>
            <person name="Diender M."/>
            <person name="Parshina S.N."/>
            <person name="Stams A.J.M."/>
            <person name="Alves M."/>
            <person name="Alves J.I."/>
            <person name="Sousa D.Z."/>
        </authorList>
    </citation>
    <scope>NUCLEOTIDE SEQUENCE [LARGE SCALE GENOMIC DNA]</scope>
    <source>
        <strain evidence="6 9">JM</strain>
    </source>
</reference>
<evidence type="ECO:0000313" key="6">
    <source>
        <dbReference type="EMBL" id="TYC84020.1"/>
    </source>
</evidence>